<keyword evidence="6 13" id="KW-0812">Transmembrane</keyword>
<evidence type="ECO:0000256" key="4">
    <source>
        <dbReference type="ARBA" id="ARBA00022475"/>
    </source>
</evidence>
<feature type="transmembrane region" description="Helical" evidence="13">
    <location>
        <begin position="185"/>
        <end position="210"/>
    </location>
</feature>
<evidence type="ECO:0000256" key="12">
    <source>
        <dbReference type="ARBA" id="ARBA00023136"/>
    </source>
</evidence>
<sequence>MDFINNIDIKQLIIMTIVLIISIVGHEIAHGWVAYKFGDNTAKNLGRLSINPINHIDPLGTIVVPALMYLSTGLVFGWAKPVPIAINTVIRNGGYKGAIAVALAGITYNLTLFVLAFFAFGVAKATFPSQILAEFLYILFTVNLILALFNLYPIPPLDGSKALEYVFRIFRLHALANSYANSQRYGFIILIIIMISPFKEQFFYPIGYVLSLVRFLL</sequence>
<comment type="cofactor">
    <cofactor evidence="1">
        <name>Zn(2+)</name>
        <dbReference type="ChEBI" id="CHEBI:29105"/>
    </cofactor>
</comment>
<dbReference type="GO" id="GO:0006508">
    <property type="term" value="P:proteolysis"/>
    <property type="evidence" value="ECO:0007669"/>
    <property type="project" value="UniProtKB-KW"/>
</dbReference>
<evidence type="ECO:0000256" key="10">
    <source>
        <dbReference type="ARBA" id="ARBA00022989"/>
    </source>
</evidence>
<keyword evidence="7" id="KW-0479">Metal-binding</keyword>
<dbReference type="InterPro" id="IPR008915">
    <property type="entry name" value="Peptidase_M50"/>
</dbReference>
<feature type="domain" description="Peptidase M50" evidence="14">
    <location>
        <begin position="122"/>
        <end position="192"/>
    </location>
</feature>
<name>A0ABS5HJD3_9BACT</name>
<dbReference type="Pfam" id="PF02163">
    <property type="entry name" value="Peptidase_M50"/>
    <property type="match status" value="1"/>
</dbReference>
<evidence type="ECO:0000256" key="1">
    <source>
        <dbReference type="ARBA" id="ARBA00001947"/>
    </source>
</evidence>
<comment type="caution">
    <text evidence="15">The sequence shown here is derived from an EMBL/GenBank/DDBJ whole genome shotgun (WGS) entry which is preliminary data.</text>
</comment>
<evidence type="ECO:0000256" key="7">
    <source>
        <dbReference type="ARBA" id="ARBA00022723"/>
    </source>
</evidence>
<evidence type="ECO:0000256" key="9">
    <source>
        <dbReference type="ARBA" id="ARBA00022833"/>
    </source>
</evidence>
<evidence type="ECO:0000256" key="13">
    <source>
        <dbReference type="SAM" id="Phobius"/>
    </source>
</evidence>
<reference evidence="15 16" key="1">
    <citation type="submission" date="2021-04" db="EMBL/GenBank/DDBJ databases">
        <title>Molecular and phenotypic characterization and identification of bacterial isolates recovered from the Anatolian ground squirrels (Spermophilus xanthoprymnus) and which have the potential to form a new species in the Campylobacter genus.</title>
        <authorList>
            <person name="Aydin F."/>
            <person name="Abay S."/>
            <person name="Kayman T."/>
            <person name="Karakaya E."/>
            <person name="Mustak H.K."/>
            <person name="Mustak I.B."/>
            <person name="Bilgin N."/>
            <person name="Duzler A."/>
            <person name="Sahin O."/>
            <person name="Guran O."/>
            <person name="Saticioglu I.B."/>
        </authorList>
    </citation>
    <scope>NUCLEOTIDE SEQUENCE [LARGE SCALE GENOMIC DNA]</scope>
    <source>
        <strain evidence="16">faydin-G24</strain>
    </source>
</reference>
<keyword evidence="4" id="KW-1003">Cell membrane</keyword>
<protein>
    <submittedName>
        <fullName evidence="15">Site-2 protease family protein</fullName>
    </submittedName>
</protein>
<evidence type="ECO:0000256" key="5">
    <source>
        <dbReference type="ARBA" id="ARBA00022670"/>
    </source>
</evidence>
<evidence type="ECO:0000313" key="15">
    <source>
        <dbReference type="EMBL" id="MBR8464361.1"/>
    </source>
</evidence>
<proteinExistence type="inferred from homology"/>
<keyword evidence="11" id="KW-0482">Metalloprotease</keyword>
<keyword evidence="9" id="KW-0862">Zinc</keyword>
<organism evidence="15 16">
    <name type="scientific">Campylobacter anatolicus</name>
    <dbReference type="NCBI Taxonomy" id="2829105"/>
    <lineage>
        <taxon>Bacteria</taxon>
        <taxon>Pseudomonadati</taxon>
        <taxon>Campylobacterota</taxon>
        <taxon>Epsilonproteobacteria</taxon>
        <taxon>Campylobacterales</taxon>
        <taxon>Campylobacteraceae</taxon>
        <taxon>Campylobacter</taxon>
    </lineage>
</organism>
<evidence type="ECO:0000256" key="6">
    <source>
        <dbReference type="ARBA" id="ARBA00022692"/>
    </source>
</evidence>
<gene>
    <name evidence="15" type="ORF">KDD93_07270</name>
</gene>
<feature type="transmembrane region" description="Helical" evidence="13">
    <location>
        <begin position="99"/>
        <end position="123"/>
    </location>
</feature>
<dbReference type="CDD" id="cd06158">
    <property type="entry name" value="S2P-M50_like_1"/>
    <property type="match status" value="1"/>
</dbReference>
<comment type="similarity">
    <text evidence="3">Belongs to the peptidase M50B family.</text>
</comment>
<dbReference type="InterPro" id="IPR044537">
    <property type="entry name" value="Rip2-like"/>
</dbReference>
<dbReference type="PANTHER" id="PTHR35864:SF1">
    <property type="entry name" value="ZINC METALLOPROTEASE YWHC-RELATED"/>
    <property type="match status" value="1"/>
</dbReference>
<dbReference type="RefSeq" id="WP_212140252.1">
    <property type="nucleotide sequence ID" value="NZ_JAGSSW010000007.1"/>
</dbReference>
<feature type="transmembrane region" description="Helical" evidence="13">
    <location>
        <begin position="56"/>
        <end position="79"/>
    </location>
</feature>
<dbReference type="PANTHER" id="PTHR35864">
    <property type="entry name" value="ZINC METALLOPROTEASE MJ0611-RELATED"/>
    <property type="match status" value="1"/>
</dbReference>
<feature type="transmembrane region" description="Helical" evidence="13">
    <location>
        <begin position="12"/>
        <end position="35"/>
    </location>
</feature>
<keyword evidence="8" id="KW-0378">Hydrolase</keyword>
<keyword evidence="12 13" id="KW-0472">Membrane</keyword>
<dbReference type="InterPro" id="IPR052348">
    <property type="entry name" value="Metallopeptidase_M50B"/>
</dbReference>
<keyword evidence="5 15" id="KW-0645">Protease</keyword>
<evidence type="ECO:0000256" key="3">
    <source>
        <dbReference type="ARBA" id="ARBA00007931"/>
    </source>
</evidence>
<evidence type="ECO:0000259" key="14">
    <source>
        <dbReference type="Pfam" id="PF02163"/>
    </source>
</evidence>
<accession>A0ABS5HJD3</accession>
<evidence type="ECO:0000256" key="8">
    <source>
        <dbReference type="ARBA" id="ARBA00022801"/>
    </source>
</evidence>
<keyword evidence="10 13" id="KW-1133">Transmembrane helix</keyword>
<dbReference type="GO" id="GO:0008233">
    <property type="term" value="F:peptidase activity"/>
    <property type="evidence" value="ECO:0007669"/>
    <property type="project" value="UniProtKB-KW"/>
</dbReference>
<feature type="transmembrane region" description="Helical" evidence="13">
    <location>
        <begin position="135"/>
        <end position="154"/>
    </location>
</feature>
<evidence type="ECO:0000256" key="11">
    <source>
        <dbReference type="ARBA" id="ARBA00023049"/>
    </source>
</evidence>
<evidence type="ECO:0000313" key="16">
    <source>
        <dbReference type="Proteomes" id="UP000682951"/>
    </source>
</evidence>
<dbReference type="EMBL" id="JAGSSW010000007">
    <property type="protein sequence ID" value="MBR8464361.1"/>
    <property type="molecule type" value="Genomic_DNA"/>
</dbReference>
<comment type="subcellular location">
    <subcellularLocation>
        <location evidence="2">Cell membrane</location>
        <topology evidence="2">Multi-pass membrane protein</topology>
    </subcellularLocation>
</comment>
<keyword evidence="16" id="KW-1185">Reference proteome</keyword>
<dbReference type="Proteomes" id="UP000682951">
    <property type="component" value="Unassembled WGS sequence"/>
</dbReference>
<evidence type="ECO:0000256" key="2">
    <source>
        <dbReference type="ARBA" id="ARBA00004651"/>
    </source>
</evidence>